<accession>A0ABR3ESS1</accession>
<keyword evidence="3" id="KW-1185">Reference proteome</keyword>
<reference evidence="2 3" key="1">
    <citation type="submission" date="2024-02" db="EMBL/GenBank/DDBJ databases">
        <title>A draft genome for the cacao thread blight pathogen Marasmius crinis-equi.</title>
        <authorList>
            <person name="Cohen S.P."/>
            <person name="Baruah I.K."/>
            <person name="Amoako-Attah I."/>
            <person name="Bukari Y."/>
            <person name="Meinhardt L.W."/>
            <person name="Bailey B.A."/>
        </authorList>
    </citation>
    <scope>NUCLEOTIDE SEQUENCE [LARGE SCALE GENOMIC DNA]</scope>
    <source>
        <strain evidence="2 3">GH-76</strain>
    </source>
</reference>
<evidence type="ECO:0000256" key="1">
    <source>
        <dbReference type="SAM" id="MobiDB-lite"/>
    </source>
</evidence>
<feature type="compositionally biased region" description="Polar residues" evidence="1">
    <location>
        <begin position="26"/>
        <end position="50"/>
    </location>
</feature>
<protein>
    <submittedName>
        <fullName evidence="2">Uncharacterized protein</fullName>
    </submittedName>
</protein>
<dbReference type="Proteomes" id="UP001465976">
    <property type="component" value="Unassembled WGS sequence"/>
</dbReference>
<gene>
    <name evidence="2" type="ORF">V5O48_016073</name>
</gene>
<dbReference type="EMBL" id="JBAHYK010002062">
    <property type="protein sequence ID" value="KAL0565945.1"/>
    <property type="molecule type" value="Genomic_DNA"/>
</dbReference>
<name>A0ABR3ESS1_9AGAR</name>
<proteinExistence type="predicted"/>
<comment type="caution">
    <text evidence="2">The sequence shown here is derived from an EMBL/GenBank/DDBJ whole genome shotgun (WGS) entry which is preliminary data.</text>
</comment>
<sequence length="89" mass="9849">MVRAFHKRHPRKPAPSDEELDALEAQRNSRPSQEGDSNSDSDNLITVNVTPPTPPEIVTSPSPSPSQATQPLVDTAEPQLRRSQRKRKA</sequence>
<organism evidence="2 3">
    <name type="scientific">Marasmius crinis-equi</name>
    <dbReference type="NCBI Taxonomy" id="585013"/>
    <lineage>
        <taxon>Eukaryota</taxon>
        <taxon>Fungi</taxon>
        <taxon>Dikarya</taxon>
        <taxon>Basidiomycota</taxon>
        <taxon>Agaricomycotina</taxon>
        <taxon>Agaricomycetes</taxon>
        <taxon>Agaricomycetidae</taxon>
        <taxon>Agaricales</taxon>
        <taxon>Marasmiineae</taxon>
        <taxon>Marasmiaceae</taxon>
        <taxon>Marasmius</taxon>
    </lineage>
</organism>
<evidence type="ECO:0000313" key="3">
    <source>
        <dbReference type="Proteomes" id="UP001465976"/>
    </source>
</evidence>
<feature type="compositionally biased region" description="Basic residues" evidence="1">
    <location>
        <begin position="1"/>
        <end position="12"/>
    </location>
</feature>
<feature type="region of interest" description="Disordered" evidence="1">
    <location>
        <begin position="1"/>
        <end position="89"/>
    </location>
</feature>
<evidence type="ECO:0000313" key="2">
    <source>
        <dbReference type="EMBL" id="KAL0565945.1"/>
    </source>
</evidence>